<dbReference type="GO" id="GO:0004812">
    <property type="term" value="F:aminoacyl-tRNA ligase activity"/>
    <property type="evidence" value="ECO:0007669"/>
    <property type="project" value="InterPro"/>
</dbReference>
<keyword evidence="2" id="KW-0479">Metal-binding</keyword>
<evidence type="ECO:0000256" key="1">
    <source>
        <dbReference type="ARBA" id="ARBA00001947"/>
    </source>
</evidence>
<protein>
    <recommendedName>
        <fullName evidence="4">Threonyl/alanyl tRNA synthetase SAD domain-containing protein</fullName>
    </recommendedName>
</protein>
<sequence length="157" mass="17840">MILNAHNKEEYPPMHTAEHILNATMVRMFGCPRSRNAHIERKKSKCDYILDSCPDESQIAQIEKAVNDVIDADMEVSATYMTRDEAASIVDLSKLPADASETLRIVRIGNYDACACIGAHVTRTSEIGMFKILSHSYENGIWRVRWKVVPKDPERYL</sequence>
<reference evidence="5" key="1">
    <citation type="submission" date="2020-10" db="EMBL/GenBank/DDBJ databases">
        <authorList>
            <person name="Gilroy R."/>
        </authorList>
    </citation>
    <scope>NUCLEOTIDE SEQUENCE</scope>
    <source>
        <strain evidence="5">B1-3475</strain>
    </source>
</reference>
<organism evidence="5 6">
    <name type="scientific">Candidatus Cryptobacteroides intestinigallinarum</name>
    <dbReference type="NCBI Taxonomy" id="2840767"/>
    <lineage>
        <taxon>Bacteria</taxon>
        <taxon>Pseudomonadati</taxon>
        <taxon>Bacteroidota</taxon>
        <taxon>Bacteroidia</taxon>
        <taxon>Bacteroidales</taxon>
        <taxon>Candidatus Cryptobacteroides</taxon>
    </lineage>
</organism>
<proteinExistence type="predicted"/>
<dbReference type="GO" id="GO:0043039">
    <property type="term" value="P:tRNA aminoacylation"/>
    <property type="evidence" value="ECO:0007669"/>
    <property type="project" value="InterPro"/>
</dbReference>
<comment type="cofactor">
    <cofactor evidence="1">
        <name>Zn(2+)</name>
        <dbReference type="ChEBI" id="CHEBI:29105"/>
    </cofactor>
</comment>
<reference evidence="5" key="2">
    <citation type="journal article" date="2021" name="PeerJ">
        <title>Extensive microbial diversity within the chicken gut microbiome revealed by metagenomics and culture.</title>
        <authorList>
            <person name="Gilroy R."/>
            <person name="Ravi A."/>
            <person name="Getino M."/>
            <person name="Pursley I."/>
            <person name="Horton D.L."/>
            <person name="Alikhan N.F."/>
            <person name="Baker D."/>
            <person name="Gharbi K."/>
            <person name="Hall N."/>
            <person name="Watson M."/>
            <person name="Adriaenssens E.M."/>
            <person name="Foster-Nyarko E."/>
            <person name="Jarju S."/>
            <person name="Secka A."/>
            <person name="Antonio M."/>
            <person name="Oren A."/>
            <person name="Chaudhuri R.R."/>
            <person name="La Ragione R."/>
            <person name="Hildebrand F."/>
            <person name="Pallen M.J."/>
        </authorList>
    </citation>
    <scope>NUCLEOTIDE SEQUENCE</scope>
    <source>
        <strain evidence="5">B1-3475</strain>
    </source>
</reference>
<dbReference type="GO" id="GO:0002161">
    <property type="term" value="F:aminoacyl-tRNA deacylase activity"/>
    <property type="evidence" value="ECO:0007669"/>
    <property type="project" value="UniProtKB-ARBA"/>
</dbReference>
<dbReference type="PANTHER" id="PTHR43462:SF1">
    <property type="entry name" value="ALANYL-TRNA EDITING PROTEIN AARSD1"/>
    <property type="match status" value="1"/>
</dbReference>
<gene>
    <name evidence="5" type="ORF">IAC08_03020</name>
</gene>
<dbReference type="InterPro" id="IPR012947">
    <property type="entry name" value="tRNA_SAD"/>
</dbReference>
<dbReference type="SUPFAM" id="SSF55186">
    <property type="entry name" value="ThrRS/AlaRS common domain"/>
    <property type="match status" value="1"/>
</dbReference>
<dbReference type="PANTHER" id="PTHR43462">
    <property type="entry name" value="ALANYL-TRNA EDITING PROTEIN"/>
    <property type="match status" value="1"/>
</dbReference>
<dbReference type="Gene3D" id="3.30.980.10">
    <property type="entry name" value="Threonyl-trna Synthetase, Chain A, domain 2"/>
    <property type="match status" value="1"/>
</dbReference>
<dbReference type="InterPro" id="IPR051335">
    <property type="entry name" value="Alanyl-tRNA_Editing_Enzymes"/>
</dbReference>
<accession>A0A9D9HK73</accession>
<dbReference type="SMART" id="SM00863">
    <property type="entry name" value="tRNA_SAD"/>
    <property type="match status" value="1"/>
</dbReference>
<dbReference type="InterPro" id="IPR018163">
    <property type="entry name" value="Thr/Ala-tRNA-synth_IIc_edit"/>
</dbReference>
<name>A0A9D9HK73_9BACT</name>
<evidence type="ECO:0000313" key="5">
    <source>
        <dbReference type="EMBL" id="MBO8455363.1"/>
    </source>
</evidence>
<evidence type="ECO:0000256" key="2">
    <source>
        <dbReference type="ARBA" id="ARBA00022723"/>
    </source>
</evidence>
<dbReference type="GO" id="GO:0005524">
    <property type="term" value="F:ATP binding"/>
    <property type="evidence" value="ECO:0007669"/>
    <property type="project" value="InterPro"/>
</dbReference>
<feature type="domain" description="Threonyl/alanyl tRNA synthetase SAD" evidence="4">
    <location>
        <begin position="103"/>
        <end position="145"/>
    </location>
</feature>
<evidence type="ECO:0000259" key="4">
    <source>
        <dbReference type="SMART" id="SM00863"/>
    </source>
</evidence>
<evidence type="ECO:0000313" key="6">
    <source>
        <dbReference type="Proteomes" id="UP000823617"/>
    </source>
</evidence>
<dbReference type="Proteomes" id="UP000823617">
    <property type="component" value="Unassembled WGS sequence"/>
</dbReference>
<dbReference type="EMBL" id="JADIMK010000027">
    <property type="protein sequence ID" value="MBO8455363.1"/>
    <property type="molecule type" value="Genomic_DNA"/>
</dbReference>
<keyword evidence="3" id="KW-0862">Zinc</keyword>
<dbReference type="GO" id="GO:0046872">
    <property type="term" value="F:metal ion binding"/>
    <property type="evidence" value="ECO:0007669"/>
    <property type="project" value="UniProtKB-KW"/>
</dbReference>
<dbReference type="Pfam" id="PF07973">
    <property type="entry name" value="tRNA_SAD"/>
    <property type="match status" value="1"/>
</dbReference>
<comment type="caution">
    <text evidence="5">The sequence shown here is derived from an EMBL/GenBank/DDBJ whole genome shotgun (WGS) entry which is preliminary data.</text>
</comment>
<evidence type="ECO:0000256" key="3">
    <source>
        <dbReference type="ARBA" id="ARBA00022833"/>
    </source>
</evidence>
<dbReference type="AlphaFoldDB" id="A0A9D9HK73"/>